<dbReference type="EMBL" id="JAMTCG010000002">
    <property type="protein sequence ID" value="MCP2159752.1"/>
    <property type="molecule type" value="Genomic_DNA"/>
</dbReference>
<evidence type="ECO:0000256" key="2">
    <source>
        <dbReference type="ARBA" id="ARBA00023125"/>
    </source>
</evidence>
<feature type="domain" description="HTH araC/xylS-type" evidence="5">
    <location>
        <begin position="219"/>
        <end position="321"/>
    </location>
</feature>
<evidence type="ECO:0000256" key="3">
    <source>
        <dbReference type="ARBA" id="ARBA00023163"/>
    </source>
</evidence>
<evidence type="ECO:0000313" key="7">
    <source>
        <dbReference type="Proteomes" id="UP001205740"/>
    </source>
</evidence>
<evidence type="ECO:0000259" key="5">
    <source>
        <dbReference type="PROSITE" id="PS01124"/>
    </source>
</evidence>
<comment type="caution">
    <text evidence="6">The sequence shown here is derived from an EMBL/GenBank/DDBJ whole genome shotgun (WGS) entry which is preliminary data.</text>
</comment>
<dbReference type="InterPro" id="IPR009057">
    <property type="entry name" value="Homeodomain-like_sf"/>
</dbReference>
<name>A0ABT1GXP1_9NOCA</name>
<dbReference type="SUPFAM" id="SSF46689">
    <property type="entry name" value="Homeodomain-like"/>
    <property type="match status" value="2"/>
</dbReference>
<dbReference type="SMART" id="SM00342">
    <property type="entry name" value="HTH_ARAC"/>
    <property type="match status" value="1"/>
</dbReference>
<protein>
    <submittedName>
        <fullName evidence="6">AraC-type DNA-binding protein</fullName>
    </submittedName>
</protein>
<dbReference type="PROSITE" id="PS00041">
    <property type="entry name" value="HTH_ARAC_FAMILY_1"/>
    <property type="match status" value="1"/>
</dbReference>
<gene>
    <name evidence="6" type="ORF">LX12_000931</name>
</gene>
<dbReference type="InterPro" id="IPR035418">
    <property type="entry name" value="AraC-bd_2"/>
</dbReference>
<evidence type="ECO:0000256" key="1">
    <source>
        <dbReference type="ARBA" id="ARBA00023015"/>
    </source>
</evidence>
<accession>A0ABT1GXP1</accession>
<dbReference type="Pfam" id="PF12833">
    <property type="entry name" value="HTH_18"/>
    <property type="match status" value="1"/>
</dbReference>
<dbReference type="Proteomes" id="UP001205740">
    <property type="component" value="Unassembled WGS sequence"/>
</dbReference>
<dbReference type="PANTHER" id="PTHR46796">
    <property type="entry name" value="HTH-TYPE TRANSCRIPTIONAL ACTIVATOR RHAS-RELATED"/>
    <property type="match status" value="1"/>
</dbReference>
<dbReference type="InterPro" id="IPR050204">
    <property type="entry name" value="AraC_XylS_family_regulators"/>
</dbReference>
<proteinExistence type="predicted"/>
<reference evidence="6 7" key="1">
    <citation type="submission" date="2022-06" db="EMBL/GenBank/DDBJ databases">
        <title>Genomic Encyclopedia of Archaeal and Bacterial Type Strains, Phase II (KMG-II): from individual species to whole genera.</title>
        <authorList>
            <person name="Goeker M."/>
        </authorList>
    </citation>
    <scope>NUCLEOTIDE SEQUENCE [LARGE SCALE GENOMIC DNA]</scope>
    <source>
        <strain evidence="6 7">DSM 45037</strain>
    </source>
</reference>
<dbReference type="InterPro" id="IPR018060">
    <property type="entry name" value="HTH_AraC"/>
</dbReference>
<feature type="region of interest" description="Disordered" evidence="4">
    <location>
        <begin position="1"/>
        <end position="20"/>
    </location>
</feature>
<keyword evidence="2 6" id="KW-0238">DNA-binding</keyword>
<keyword evidence="3" id="KW-0804">Transcription</keyword>
<dbReference type="PROSITE" id="PS01124">
    <property type="entry name" value="HTH_ARAC_FAMILY_2"/>
    <property type="match status" value="1"/>
</dbReference>
<organism evidence="6 7">
    <name type="scientific">Williamsia serinedens</name>
    <dbReference type="NCBI Taxonomy" id="391736"/>
    <lineage>
        <taxon>Bacteria</taxon>
        <taxon>Bacillati</taxon>
        <taxon>Actinomycetota</taxon>
        <taxon>Actinomycetes</taxon>
        <taxon>Mycobacteriales</taxon>
        <taxon>Nocardiaceae</taxon>
        <taxon>Williamsia</taxon>
    </lineage>
</organism>
<dbReference type="Gene3D" id="1.10.10.60">
    <property type="entry name" value="Homeodomain-like"/>
    <property type="match status" value="1"/>
</dbReference>
<dbReference type="Pfam" id="PF14525">
    <property type="entry name" value="AraC_binding_2"/>
    <property type="match status" value="1"/>
</dbReference>
<evidence type="ECO:0000256" key="4">
    <source>
        <dbReference type="SAM" id="MobiDB-lite"/>
    </source>
</evidence>
<dbReference type="GO" id="GO:0003677">
    <property type="term" value="F:DNA binding"/>
    <property type="evidence" value="ECO:0007669"/>
    <property type="project" value="UniProtKB-KW"/>
</dbReference>
<sequence>MTQTRSPRVTVDTRDPDRAAGMVGSAYCPHRLNLGRGRERFRAVQTETTVGDVAVHHLSYGADVGVEPGPLGRWVLASTPVRGALTVRSGRAARTVTPGETVVFDALREFTLEWHDSCELRTVRLPAAVVDDSIRDRGVDPVRHARFSLEAAVSVQAARSWLGAVDMAEREARRGGPFVESGLLAAQFTRMMAGLLVETHPAIDGDGIVGAGVAPRHLRAAVEFIERNAAQDVTLSSIARASGVGVRALQVGFRQHLDTTPTAYLRDHRLQRAHEVLVQAHLGDGTTVADVAHTWGFGNLGRFARAYRERFGCTPMETLRR</sequence>
<dbReference type="InterPro" id="IPR018062">
    <property type="entry name" value="HTH_AraC-typ_CS"/>
</dbReference>
<dbReference type="RefSeq" id="WP_253653362.1">
    <property type="nucleotide sequence ID" value="NZ_BAAAOE010000001.1"/>
</dbReference>
<evidence type="ECO:0000313" key="6">
    <source>
        <dbReference type="EMBL" id="MCP2159752.1"/>
    </source>
</evidence>
<keyword evidence="1" id="KW-0805">Transcription regulation</keyword>
<keyword evidence="7" id="KW-1185">Reference proteome</keyword>